<dbReference type="GO" id="GO:0043565">
    <property type="term" value="F:sequence-specific DNA binding"/>
    <property type="evidence" value="ECO:0007669"/>
    <property type="project" value="InterPro"/>
</dbReference>
<dbReference type="PANTHER" id="PTHR43280">
    <property type="entry name" value="ARAC-FAMILY TRANSCRIPTIONAL REGULATOR"/>
    <property type="match status" value="1"/>
</dbReference>
<protein>
    <submittedName>
        <fullName evidence="6">AraC family transcriptional regulator</fullName>
    </submittedName>
    <submittedName>
        <fullName evidence="5">Regulatory protein soxS</fullName>
    </submittedName>
</protein>
<dbReference type="GO" id="GO:0003700">
    <property type="term" value="F:DNA-binding transcription factor activity"/>
    <property type="evidence" value="ECO:0007669"/>
    <property type="project" value="InterPro"/>
</dbReference>
<keyword evidence="3" id="KW-0804">Transcription</keyword>
<dbReference type="InterPro" id="IPR009057">
    <property type="entry name" value="Homeodomain-like_sf"/>
</dbReference>
<keyword evidence="1" id="KW-0805">Transcription regulation</keyword>
<dbReference type="SUPFAM" id="SSF51182">
    <property type="entry name" value="RmlC-like cupins"/>
    <property type="match status" value="1"/>
</dbReference>
<evidence type="ECO:0000256" key="3">
    <source>
        <dbReference type="ARBA" id="ARBA00023163"/>
    </source>
</evidence>
<dbReference type="Pfam" id="PF07883">
    <property type="entry name" value="Cupin_2"/>
    <property type="match status" value="1"/>
</dbReference>
<evidence type="ECO:0000313" key="5">
    <source>
        <dbReference type="EMBL" id="CUN23914.1"/>
    </source>
</evidence>
<dbReference type="AlphaFoldDB" id="A0A173VA38"/>
<reference evidence="5 7" key="1">
    <citation type="submission" date="2015-09" db="EMBL/GenBank/DDBJ databases">
        <authorList>
            <consortium name="Pathogen Informatics"/>
        </authorList>
    </citation>
    <scope>NUCLEOTIDE SEQUENCE [LARGE SCALE GENOMIC DNA]</scope>
    <source>
        <strain evidence="5 7">2789STDY5834961</strain>
    </source>
</reference>
<evidence type="ECO:0000256" key="2">
    <source>
        <dbReference type="ARBA" id="ARBA00023125"/>
    </source>
</evidence>
<evidence type="ECO:0000313" key="8">
    <source>
        <dbReference type="Proteomes" id="UP000261285"/>
    </source>
</evidence>
<dbReference type="EMBL" id="QSVN01000028">
    <property type="protein sequence ID" value="RGO29442.1"/>
    <property type="molecule type" value="Genomic_DNA"/>
</dbReference>
<evidence type="ECO:0000256" key="1">
    <source>
        <dbReference type="ARBA" id="ARBA00023015"/>
    </source>
</evidence>
<accession>A0A173VA38</accession>
<name>A0A173VA38_9FIRM</name>
<dbReference type="RefSeq" id="WP_028087957.1">
    <property type="nucleotide sequence ID" value="NZ_CABMEZ010000028.1"/>
</dbReference>
<dbReference type="Proteomes" id="UP000261285">
    <property type="component" value="Unassembled WGS sequence"/>
</dbReference>
<dbReference type="EMBL" id="CYXO01000022">
    <property type="protein sequence ID" value="CUN23914.1"/>
    <property type="molecule type" value="Genomic_DNA"/>
</dbReference>
<dbReference type="Proteomes" id="UP000095597">
    <property type="component" value="Unassembled WGS sequence"/>
</dbReference>
<reference evidence="6 8" key="2">
    <citation type="submission" date="2018-08" db="EMBL/GenBank/DDBJ databases">
        <title>A genome reference for cultivated species of the human gut microbiota.</title>
        <authorList>
            <person name="Zou Y."/>
            <person name="Xue W."/>
            <person name="Luo G."/>
        </authorList>
    </citation>
    <scope>NUCLEOTIDE SEQUENCE [LARGE SCALE GENOMIC DNA]</scope>
    <source>
        <strain evidence="6 8">OM02-16</strain>
    </source>
</reference>
<gene>
    <name evidence="5" type="primary">soxS_2</name>
    <name evidence="6" type="ORF">DXB16_14265</name>
    <name evidence="5" type="ORF">ERS852573_02759</name>
</gene>
<evidence type="ECO:0000313" key="7">
    <source>
        <dbReference type="Proteomes" id="UP000095597"/>
    </source>
</evidence>
<evidence type="ECO:0000313" key="6">
    <source>
        <dbReference type="EMBL" id="RGO29442.1"/>
    </source>
</evidence>
<organism evidence="5 7">
    <name type="scientific">Dorea longicatena</name>
    <dbReference type="NCBI Taxonomy" id="88431"/>
    <lineage>
        <taxon>Bacteria</taxon>
        <taxon>Bacillati</taxon>
        <taxon>Bacillota</taxon>
        <taxon>Clostridia</taxon>
        <taxon>Lachnospirales</taxon>
        <taxon>Lachnospiraceae</taxon>
        <taxon>Dorea</taxon>
    </lineage>
</organism>
<feature type="domain" description="HTH araC/xylS-type" evidence="4">
    <location>
        <begin position="178"/>
        <end position="276"/>
    </location>
</feature>
<dbReference type="InterPro" id="IPR013096">
    <property type="entry name" value="Cupin_2"/>
</dbReference>
<dbReference type="Gene3D" id="1.10.10.60">
    <property type="entry name" value="Homeodomain-like"/>
    <property type="match status" value="2"/>
</dbReference>
<keyword evidence="2" id="KW-0238">DNA-binding</keyword>
<proteinExistence type="predicted"/>
<evidence type="ECO:0000259" key="4">
    <source>
        <dbReference type="PROSITE" id="PS01124"/>
    </source>
</evidence>
<dbReference type="Pfam" id="PF12833">
    <property type="entry name" value="HTH_18"/>
    <property type="match status" value="1"/>
</dbReference>
<dbReference type="InterPro" id="IPR018060">
    <property type="entry name" value="HTH_AraC"/>
</dbReference>
<dbReference type="SUPFAM" id="SSF46689">
    <property type="entry name" value="Homeodomain-like"/>
    <property type="match status" value="2"/>
</dbReference>
<dbReference type="PROSITE" id="PS01124">
    <property type="entry name" value="HTH_ARAC_FAMILY_2"/>
    <property type="match status" value="1"/>
</dbReference>
<sequence>MFPVYEQKKENVHILQKTSRHAPPHLHNSVEFIYVISGSMEIGMGQELFHMDEGDFAVIFPDVIHHYQVFEKGKNKSIYVWALPVITSNYMDTLQNLCPVDPVIKKADLHPDIKYVLQALLQQKNISKEKKEEIQNTSENVLEERSVEQAYIQILLARSLGKMKLMDKKSVESNDIVYQAVSYIAKHFREDLSLEKISKELGVNKFTLSRVFSGIFHKNFKQYINEHRLNYASAMLECSNEDITSIYLDAGFESQRTFNRVFKDRFRMTPREYRKRFRE</sequence>
<dbReference type="InterPro" id="IPR014710">
    <property type="entry name" value="RmlC-like_jellyroll"/>
</dbReference>
<dbReference type="InterPro" id="IPR011051">
    <property type="entry name" value="RmlC_Cupin_sf"/>
</dbReference>
<dbReference type="Gene3D" id="2.60.120.10">
    <property type="entry name" value="Jelly Rolls"/>
    <property type="match status" value="1"/>
</dbReference>
<dbReference type="PANTHER" id="PTHR43280:SF2">
    <property type="entry name" value="HTH-TYPE TRANSCRIPTIONAL REGULATOR EXSA"/>
    <property type="match status" value="1"/>
</dbReference>
<dbReference type="OrthoDB" id="9776971at2"/>
<dbReference type="SMART" id="SM00342">
    <property type="entry name" value="HTH_ARAC"/>
    <property type="match status" value="1"/>
</dbReference>